<dbReference type="EMBL" id="KI911142">
    <property type="protein sequence ID" value="ETS03880.1"/>
    <property type="molecule type" value="Genomic_DNA"/>
</dbReference>
<keyword evidence="3" id="KW-0862">Zinc</keyword>
<evidence type="ECO:0000259" key="6">
    <source>
        <dbReference type="Pfam" id="PF14737"/>
    </source>
</evidence>
<evidence type="ECO:0000313" key="8">
    <source>
        <dbReference type="Proteomes" id="UP000024376"/>
    </source>
</evidence>
<dbReference type="InterPro" id="IPR002893">
    <property type="entry name" value="Znf_MYND"/>
</dbReference>
<dbReference type="InterPro" id="IPR027974">
    <property type="entry name" value="DUF4470"/>
</dbReference>
<dbReference type="SUPFAM" id="SSF144232">
    <property type="entry name" value="HIT/MYND zinc finger-like"/>
    <property type="match status" value="1"/>
</dbReference>
<feature type="region of interest" description="Disordered" evidence="4">
    <location>
        <begin position="1"/>
        <end position="33"/>
    </location>
</feature>
<evidence type="ECO:0000256" key="4">
    <source>
        <dbReference type="SAM" id="MobiDB-lite"/>
    </source>
</evidence>
<feature type="domain" description="DUF4470" evidence="6">
    <location>
        <begin position="109"/>
        <end position="210"/>
    </location>
</feature>
<dbReference type="GO" id="GO:0008270">
    <property type="term" value="F:zinc ion binding"/>
    <property type="evidence" value="ECO:0007669"/>
    <property type="project" value="UniProtKB-KW"/>
</dbReference>
<feature type="domain" description="MYND-type" evidence="5">
    <location>
        <begin position="49"/>
        <end position="82"/>
    </location>
</feature>
<name>A0A024SEY5_HYPJR</name>
<dbReference type="Pfam" id="PF14737">
    <property type="entry name" value="DUF4470"/>
    <property type="match status" value="1"/>
</dbReference>
<evidence type="ECO:0000256" key="1">
    <source>
        <dbReference type="ARBA" id="ARBA00022723"/>
    </source>
</evidence>
<gene>
    <name evidence="7" type="ORF">M419DRAFT_140661</name>
</gene>
<evidence type="ECO:0000256" key="3">
    <source>
        <dbReference type="ARBA" id="ARBA00022833"/>
    </source>
</evidence>
<dbReference type="Pfam" id="PF01753">
    <property type="entry name" value="zf-MYND"/>
    <property type="match status" value="1"/>
</dbReference>
<feature type="compositionally biased region" description="Basic and acidic residues" evidence="4">
    <location>
        <begin position="677"/>
        <end position="690"/>
    </location>
</feature>
<dbReference type="KEGG" id="trr:M419DRAFT_140661"/>
<accession>A0A024SEY5</accession>
<evidence type="ECO:0000256" key="2">
    <source>
        <dbReference type="ARBA" id="ARBA00022771"/>
    </source>
</evidence>
<feature type="region of interest" description="Disordered" evidence="4">
    <location>
        <begin position="677"/>
        <end position="710"/>
    </location>
</feature>
<evidence type="ECO:0000259" key="5">
    <source>
        <dbReference type="Pfam" id="PF01753"/>
    </source>
</evidence>
<dbReference type="AlphaFoldDB" id="A0A024SEY5"/>
<feature type="compositionally biased region" description="Basic residues" evidence="4">
    <location>
        <begin position="1"/>
        <end position="10"/>
    </location>
</feature>
<organism evidence="7 8">
    <name type="scientific">Hypocrea jecorina (strain ATCC 56765 / BCRC 32924 / NRRL 11460 / Rut C-30)</name>
    <name type="common">Trichoderma reesei</name>
    <dbReference type="NCBI Taxonomy" id="1344414"/>
    <lineage>
        <taxon>Eukaryota</taxon>
        <taxon>Fungi</taxon>
        <taxon>Dikarya</taxon>
        <taxon>Ascomycota</taxon>
        <taxon>Pezizomycotina</taxon>
        <taxon>Sordariomycetes</taxon>
        <taxon>Hypocreomycetidae</taxon>
        <taxon>Hypocreales</taxon>
        <taxon>Hypocreaceae</taxon>
        <taxon>Trichoderma</taxon>
    </lineage>
</organism>
<dbReference type="Proteomes" id="UP000024376">
    <property type="component" value="Unassembled WGS sequence"/>
</dbReference>
<reference evidence="8" key="1">
    <citation type="journal article" date="2013" name="Ind. Biotechnol.">
        <title>Comparative genomics analysis of Trichoderma reesei strains.</title>
        <authorList>
            <person name="Koike H."/>
            <person name="Aerts A."/>
            <person name="LaButti K."/>
            <person name="Grigoriev I.V."/>
            <person name="Baker S.E."/>
        </authorList>
    </citation>
    <scope>NUCLEOTIDE SEQUENCE [LARGE SCALE GENOMIC DNA]</scope>
    <source>
        <strain evidence="8">ATCC 56765 / BCRC 32924 / NRRL 11460 / Rut C-30</strain>
    </source>
</reference>
<protein>
    <submittedName>
        <fullName evidence="7">Uncharacterized protein</fullName>
    </submittedName>
</protein>
<proteinExistence type="predicted"/>
<evidence type="ECO:0000313" key="7">
    <source>
        <dbReference type="EMBL" id="ETS03880.1"/>
    </source>
</evidence>
<dbReference type="HOGENOM" id="CLU_018400_2_0_1"/>
<dbReference type="OrthoDB" id="5282002at2759"/>
<keyword evidence="1" id="KW-0479">Metal-binding</keyword>
<keyword evidence="2" id="KW-0863">Zinc-finger</keyword>
<dbReference type="Gene3D" id="6.10.140.2220">
    <property type="match status" value="1"/>
</dbReference>
<feature type="compositionally biased region" description="Basic and acidic residues" evidence="4">
    <location>
        <begin position="11"/>
        <end position="33"/>
    </location>
</feature>
<sequence length="734" mass="82476">MARKKSRKKNKDSSQTEPDPERGSASKTQEQEKPSVLKCAAEWVEGVQCPTAAKIVCPKCHLVAYCSQDCKKEHAKAHKASCPPPHVPPTAGIDGAAIPNHPIFDTGVFWGNHAATDILNLAENEGAEYDGFLRLLLLGPFGLRHLIYSVAAMPETANPLINVVICETDFSQLLRTIISLHIMVSWRQDPEENTALIAEIVSHVWYSLKWPQELHSYVKDTVGNGALEAREHVRSSRDSGTVRTPSVTFGEGRLQLHAQLEPDVWDAIVNQIYQTSSKNERTARMARETDAMLYGEPLDRVHARMSPSRAAALMKWRQDGILMPYSSPTEAFVKPSPIFFNPDGSQPTGLTNEPLSEWPMKGILEYAPYPAKGDVYGKMSRYIHGKIVAFLERVQRREVHIRLMACGLTEMVGNLRNTYEEDAPYFDRIEVGHLFEFEPELCFLSCATLLRHADENPRATMLTMCRESVVSAESPKLDKYVAAEKDLIFHRGLEPLDAIIPPAQAAGENYSAASLPRHMGILLFRDWDMFSYHYLNDADRFGGRDPGEGLSQQPKASFLRTGYMGVHLKRNNTVVSPWPNRLVHGAGSKPSKEEVMRWMSWSTTKPERWLEWKRTGDVNTKEWLRHIEKIRGPSVLANMKKLYEVLLELDQARDFDEEEEGEGGDEVMDVRVKKVGVREEETDRGSHDAKLGPVGRGSSDNQGMASDEAAEVEGKYCPHMLSTGPRSRRWTAGF</sequence>